<dbReference type="InterPro" id="IPR012337">
    <property type="entry name" value="RNaseH-like_sf"/>
</dbReference>
<keyword evidence="3" id="KW-1185">Reference proteome</keyword>
<proteinExistence type="predicted"/>
<protein>
    <recommendedName>
        <fullName evidence="1">DUF659 domain-containing protein</fullName>
    </recommendedName>
</protein>
<evidence type="ECO:0000259" key="1">
    <source>
        <dbReference type="Pfam" id="PF04937"/>
    </source>
</evidence>
<feature type="domain" description="DUF659" evidence="1">
    <location>
        <begin position="7"/>
        <end position="88"/>
    </location>
</feature>
<evidence type="ECO:0000313" key="2">
    <source>
        <dbReference type="EMBL" id="GBB85293.1"/>
    </source>
</evidence>
<evidence type="ECO:0000313" key="3">
    <source>
        <dbReference type="Proteomes" id="UP000247702"/>
    </source>
</evidence>
<comment type="caution">
    <text evidence="2">The sequence shown here is derived from an EMBL/GenBank/DDBJ whole genome shotgun (WGS) entry which is preliminary data.</text>
</comment>
<name>A0A2Z6Q572_9GLOM</name>
<gene>
    <name evidence="2" type="ORF">RclHR1_11850008</name>
</gene>
<dbReference type="EMBL" id="BEXD01000208">
    <property type="protein sequence ID" value="GBB85293.1"/>
    <property type="molecule type" value="Genomic_DNA"/>
</dbReference>
<reference evidence="2 3" key="1">
    <citation type="submission" date="2017-11" db="EMBL/GenBank/DDBJ databases">
        <title>The genome of Rhizophagus clarus HR1 reveals common genetic basis of auxotrophy among arbuscular mycorrhizal fungi.</title>
        <authorList>
            <person name="Kobayashi Y."/>
        </authorList>
    </citation>
    <scope>NUCLEOTIDE SEQUENCE [LARGE SCALE GENOMIC DNA]</scope>
    <source>
        <strain evidence="2 3">HR1</strain>
    </source>
</reference>
<dbReference type="AlphaFoldDB" id="A0A2Z6Q572"/>
<dbReference type="Pfam" id="PF04937">
    <property type="entry name" value="DUF659"/>
    <property type="match status" value="1"/>
</dbReference>
<accession>A0A2Z6Q572</accession>
<dbReference type="SUPFAM" id="SSF53098">
    <property type="entry name" value="Ribonuclease H-like"/>
    <property type="match status" value="1"/>
</dbReference>
<dbReference type="Proteomes" id="UP000247702">
    <property type="component" value="Unassembled WGS sequence"/>
</dbReference>
<sequence>MVFNIKNLSEESHTGVFLAKEIEVIIKQIGLKKFSAVVSDAGANIQNARKIISEKYPNIFNVRCIAHSINLISKDICNIPFANKILTRCTALKKESKNYNLQADYTNILPQAVLTILRSRAFFDDICALTFALHPIKKAILKLESQSCIFADYFIGLVQLGAAIKKLPENDYFTFCYQCYKEICWTRGTFQNLLITADEIFEKIGKSKSARKELMHQMKKYRTHQVPFDIELEDTEFPTIWLGVNKVENIYKLSAYYHAHAKQELPYYNIGKSNEKVHNIIVDTYLNLDDDLIETMEEEYVDSNTGILDESNELILSNVLNLNAEIFINSLDEIIEDSKNNMEEEYIDIQDVDEIVENENDID</sequence>
<organism evidence="2 3">
    <name type="scientific">Rhizophagus clarus</name>
    <dbReference type="NCBI Taxonomy" id="94130"/>
    <lineage>
        <taxon>Eukaryota</taxon>
        <taxon>Fungi</taxon>
        <taxon>Fungi incertae sedis</taxon>
        <taxon>Mucoromycota</taxon>
        <taxon>Glomeromycotina</taxon>
        <taxon>Glomeromycetes</taxon>
        <taxon>Glomerales</taxon>
        <taxon>Glomeraceae</taxon>
        <taxon>Rhizophagus</taxon>
    </lineage>
</organism>
<dbReference type="InterPro" id="IPR007021">
    <property type="entry name" value="DUF659"/>
</dbReference>